<evidence type="ECO:0000256" key="1">
    <source>
        <dbReference type="SAM" id="MobiDB-lite"/>
    </source>
</evidence>
<sequence length="119" mass="14057">MARKITTDTQTTNESQENMERDLEELPFYTKRTSIRNPKRFLDSEETKTEDKLKIRKGTSKNKIAGFKKKKLKSQPNLKTSRRKEEPSTNTDEQQCNEYGMFIFTCIFYIKIENIICSC</sequence>
<gene>
    <name evidence="2" type="ORF">WN55_03462</name>
</gene>
<feature type="compositionally biased region" description="Basic and acidic residues" evidence="1">
    <location>
        <begin position="40"/>
        <end position="53"/>
    </location>
</feature>
<name>A0A154PKZ3_DUFNO</name>
<dbReference type="EMBL" id="KQ434936">
    <property type="protein sequence ID" value="KZC11958.1"/>
    <property type="molecule type" value="Genomic_DNA"/>
</dbReference>
<reference evidence="2 3" key="1">
    <citation type="submission" date="2015-07" db="EMBL/GenBank/DDBJ databases">
        <title>The genome of Dufourea novaeangliae.</title>
        <authorList>
            <person name="Pan H."/>
            <person name="Kapheim K."/>
        </authorList>
    </citation>
    <scope>NUCLEOTIDE SEQUENCE [LARGE SCALE GENOMIC DNA]</scope>
    <source>
        <strain evidence="2">0120121106</strain>
        <tissue evidence="2">Whole body</tissue>
    </source>
</reference>
<evidence type="ECO:0000313" key="2">
    <source>
        <dbReference type="EMBL" id="KZC11958.1"/>
    </source>
</evidence>
<organism evidence="2 3">
    <name type="scientific">Dufourea novaeangliae</name>
    <name type="common">Sweat bee</name>
    <dbReference type="NCBI Taxonomy" id="178035"/>
    <lineage>
        <taxon>Eukaryota</taxon>
        <taxon>Metazoa</taxon>
        <taxon>Ecdysozoa</taxon>
        <taxon>Arthropoda</taxon>
        <taxon>Hexapoda</taxon>
        <taxon>Insecta</taxon>
        <taxon>Pterygota</taxon>
        <taxon>Neoptera</taxon>
        <taxon>Endopterygota</taxon>
        <taxon>Hymenoptera</taxon>
        <taxon>Apocrita</taxon>
        <taxon>Aculeata</taxon>
        <taxon>Apoidea</taxon>
        <taxon>Anthophila</taxon>
        <taxon>Halictidae</taxon>
        <taxon>Rophitinae</taxon>
        <taxon>Dufourea</taxon>
    </lineage>
</organism>
<proteinExistence type="predicted"/>
<accession>A0A154PKZ3</accession>
<keyword evidence="3" id="KW-1185">Reference proteome</keyword>
<protein>
    <submittedName>
        <fullName evidence="2">Uncharacterized protein</fullName>
    </submittedName>
</protein>
<evidence type="ECO:0000313" key="3">
    <source>
        <dbReference type="Proteomes" id="UP000076502"/>
    </source>
</evidence>
<feature type="compositionally biased region" description="Polar residues" evidence="1">
    <location>
        <begin position="7"/>
        <end position="16"/>
    </location>
</feature>
<feature type="region of interest" description="Disordered" evidence="1">
    <location>
        <begin position="1"/>
        <end position="93"/>
    </location>
</feature>
<feature type="compositionally biased region" description="Basic residues" evidence="1">
    <location>
        <begin position="54"/>
        <end position="73"/>
    </location>
</feature>
<dbReference type="AlphaFoldDB" id="A0A154PKZ3"/>
<dbReference type="Proteomes" id="UP000076502">
    <property type="component" value="Unassembled WGS sequence"/>
</dbReference>